<comment type="caution">
    <text evidence="1">The sequence shown here is derived from an EMBL/GenBank/DDBJ whole genome shotgun (WGS) entry which is preliminary data.</text>
</comment>
<dbReference type="AlphaFoldDB" id="A0A9Q3BIE2"/>
<sequence>MASCNHQRPPAYFQEDLPSRQGKTSLQSWTLGYKKQKWGIYGIIYHYAPFSSEIQWQYFQDSMSSFHIMSPVHHSISKEGLSYSSLQSMEVSRRPFKDTNHLVLQVLAFSTHQGRFQEVLNFQISFQGIKSSSAPLTTQLAQTGFIQETCM</sequence>
<reference evidence="1" key="1">
    <citation type="submission" date="2021-03" db="EMBL/GenBank/DDBJ databases">
        <title>Draft genome sequence of rust myrtle Austropuccinia psidii MF-1, a brazilian biotype.</title>
        <authorList>
            <person name="Quecine M.C."/>
            <person name="Pachon D.M.R."/>
            <person name="Bonatelli M.L."/>
            <person name="Correr F.H."/>
            <person name="Franceschini L.M."/>
            <person name="Leite T.F."/>
            <person name="Margarido G.R.A."/>
            <person name="Almeida C.A."/>
            <person name="Ferrarezi J.A."/>
            <person name="Labate C.A."/>
        </authorList>
    </citation>
    <scope>NUCLEOTIDE SEQUENCE</scope>
    <source>
        <strain evidence="1">MF-1</strain>
    </source>
</reference>
<protein>
    <submittedName>
        <fullName evidence="1">Uncharacterized protein</fullName>
    </submittedName>
</protein>
<evidence type="ECO:0000313" key="2">
    <source>
        <dbReference type="Proteomes" id="UP000765509"/>
    </source>
</evidence>
<organism evidence="1 2">
    <name type="scientific">Austropuccinia psidii MF-1</name>
    <dbReference type="NCBI Taxonomy" id="1389203"/>
    <lineage>
        <taxon>Eukaryota</taxon>
        <taxon>Fungi</taxon>
        <taxon>Dikarya</taxon>
        <taxon>Basidiomycota</taxon>
        <taxon>Pucciniomycotina</taxon>
        <taxon>Pucciniomycetes</taxon>
        <taxon>Pucciniales</taxon>
        <taxon>Sphaerophragmiaceae</taxon>
        <taxon>Austropuccinia</taxon>
    </lineage>
</organism>
<proteinExistence type="predicted"/>
<keyword evidence="2" id="KW-1185">Reference proteome</keyword>
<evidence type="ECO:0000313" key="1">
    <source>
        <dbReference type="EMBL" id="MBW0465798.1"/>
    </source>
</evidence>
<name>A0A9Q3BIE2_9BASI</name>
<gene>
    <name evidence="1" type="ORF">O181_005513</name>
</gene>
<dbReference type="EMBL" id="AVOT02001129">
    <property type="protein sequence ID" value="MBW0465798.1"/>
    <property type="molecule type" value="Genomic_DNA"/>
</dbReference>
<accession>A0A9Q3BIE2</accession>
<dbReference type="Proteomes" id="UP000765509">
    <property type="component" value="Unassembled WGS sequence"/>
</dbReference>